<proteinExistence type="predicted"/>
<accession>A0A6G1GF19</accession>
<dbReference type="Pfam" id="PF05686">
    <property type="entry name" value="Glyco_transf_90"/>
    <property type="match status" value="1"/>
</dbReference>
<feature type="domain" description="Glycosyl transferase CAP10" evidence="2">
    <location>
        <begin position="639"/>
        <end position="934"/>
    </location>
</feature>
<keyword evidence="1" id="KW-1133">Transmembrane helix</keyword>
<feature type="transmembrane region" description="Helical" evidence="1">
    <location>
        <begin position="304"/>
        <end position="336"/>
    </location>
</feature>
<dbReference type="AlphaFoldDB" id="A0A6G1GF19"/>
<dbReference type="Proteomes" id="UP000504638">
    <property type="component" value="Unplaced"/>
</dbReference>
<keyword evidence="4" id="KW-1185">Reference proteome</keyword>
<dbReference type="PANTHER" id="PTHR12203">
    <property type="entry name" value="KDEL LYS-ASP-GLU-LEU CONTAINING - RELATED"/>
    <property type="match status" value="1"/>
</dbReference>
<dbReference type="SMART" id="SM00672">
    <property type="entry name" value="CAP10"/>
    <property type="match status" value="1"/>
</dbReference>
<dbReference type="OrthoDB" id="541052at2759"/>
<dbReference type="InterPro" id="IPR051091">
    <property type="entry name" value="O-Glucosyltr/Glycosyltrsf_90"/>
</dbReference>
<name>A0A6G1GF19_9PEZI</name>
<organism evidence="3">
    <name type="scientific">Eremomyces bilateralis CBS 781.70</name>
    <dbReference type="NCBI Taxonomy" id="1392243"/>
    <lineage>
        <taxon>Eukaryota</taxon>
        <taxon>Fungi</taxon>
        <taxon>Dikarya</taxon>
        <taxon>Ascomycota</taxon>
        <taxon>Pezizomycotina</taxon>
        <taxon>Dothideomycetes</taxon>
        <taxon>Dothideomycetes incertae sedis</taxon>
        <taxon>Eremomycetales</taxon>
        <taxon>Eremomycetaceae</taxon>
        <taxon>Eremomyces</taxon>
    </lineage>
</organism>
<reference evidence="5" key="3">
    <citation type="submission" date="2025-04" db="UniProtKB">
        <authorList>
            <consortium name="RefSeq"/>
        </authorList>
    </citation>
    <scope>IDENTIFICATION</scope>
    <source>
        <strain evidence="5">CBS 781.70</strain>
    </source>
</reference>
<dbReference type="InterPro" id="IPR006598">
    <property type="entry name" value="CAP10"/>
</dbReference>
<evidence type="ECO:0000256" key="1">
    <source>
        <dbReference type="SAM" id="Phobius"/>
    </source>
</evidence>
<sequence>MRSTLHRLSQHVSPHRTPFAIATLIVLSAFSALATPTRHSLFISALSWALVCAVYISQAGLGWRSQDGGGKSRRFAGVAGGLFALSGVCEATSRDAEALWWTKSLLPMIVYLAYALDIKLDASLAHVDTGSKPDGNISRTPPALLITATVSALIALSGRYTLPSSTALGLCGALLQGCSFVLLDMAIKSADIDFYDMGGFVMANGSRRALNAGKEGISYKGVCRDVAGAIAFISALAAASFESFRLDNGVSVLRYWKFGWRLSEAHENWDTRSVPFLVLTDVVRNLLVLYMVQRRGPLSLSFYVLFAIVVAFLLTGITLTSGWFAVLFSFTSMLFFKEPHPMMPSVAMPPHMRSIKRAVILVSIISFVFWTVRFLPDSPHPAYTGLGLFGPPAEMAPRELGSMTTHPIEQLMDDAQDQFQAILVGQSETLEQVVAEYRRRYKMHPPPNFDRWYEFAKRHDVQLVDEFDNIYDALLPFWALPPSVIRNRTAEALGYEGNALIHVAIRKGYVVKITGGEAWFRGALLGMLKDIVEFVPDMDLALNIHDEPRVIIAHDELSQMVEFAKSKAIPQAFQTKEPVKRFSPRPANLGDGRRIKPVTTSRFNHFAHQDTWTHSRLSCPPDSPARSFHETTDNLTAWAVTPLGLIYNHTAFSDICNSPSFASTHGFFQRPNAFNLIMDLVPIFSQSKVSSFSDIVYPSPWYWADHTPYNPAADIPWAQKNHTLYWRGSSTGGFSRDGGWRRQHRQRLVRILNAPSNATVLLSQPQPPPYTSHPDIFRPTNLPPTDIAPHINVHFTGLGQCDAGDCAAQREFFHIDPPARFEEAYHARHLLDMDGNAFSGRFYAFLRSHSAVLKMAVFREWHDVWVRPWVHFVPVSLRGGEVMEVVRWMRGEDGKMREMAEEGREWAGKALRRRDMEAWLLRLLLEYGRLVDEERGRIGF</sequence>
<reference evidence="3 5" key="1">
    <citation type="submission" date="2020-01" db="EMBL/GenBank/DDBJ databases">
        <authorList>
            <consortium name="DOE Joint Genome Institute"/>
            <person name="Haridas S."/>
            <person name="Albert R."/>
            <person name="Binder M."/>
            <person name="Bloem J."/>
            <person name="Labutti K."/>
            <person name="Salamov A."/>
            <person name="Andreopoulos B."/>
            <person name="Baker S.E."/>
            <person name="Barry K."/>
            <person name="Bills G."/>
            <person name="Bluhm B.H."/>
            <person name="Cannon C."/>
            <person name="Castanera R."/>
            <person name="Culley D.E."/>
            <person name="Daum C."/>
            <person name="Ezra D."/>
            <person name="Gonzalez J.B."/>
            <person name="Henrissat B."/>
            <person name="Kuo A."/>
            <person name="Liang C."/>
            <person name="Lipzen A."/>
            <person name="Lutzoni F."/>
            <person name="Magnuson J."/>
            <person name="Mondo S."/>
            <person name="Nolan M."/>
            <person name="Ohm R."/>
            <person name="Pangilinan J."/>
            <person name="Park H.-J."/>
            <person name="Ramirez L."/>
            <person name="Alfaro M."/>
            <person name="Sun H."/>
            <person name="Tritt A."/>
            <person name="Yoshinaga Y."/>
            <person name="Zwiers L.-H."/>
            <person name="Turgeon B.G."/>
            <person name="Goodwin S.B."/>
            <person name="Spatafora J.W."/>
            <person name="Crous P.W."/>
            <person name="Grigoriev I.V."/>
        </authorList>
    </citation>
    <scope>NUCLEOTIDE SEQUENCE</scope>
    <source>
        <strain evidence="3 5">CBS 781.70</strain>
    </source>
</reference>
<dbReference type="EMBL" id="ML975150">
    <property type="protein sequence ID" value="KAF1816460.1"/>
    <property type="molecule type" value="Genomic_DNA"/>
</dbReference>
<gene>
    <name evidence="3 5" type="ORF">P152DRAFT_409367</name>
</gene>
<feature type="transmembrane region" description="Helical" evidence="1">
    <location>
        <begin position="44"/>
        <end position="63"/>
    </location>
</feature>
<evidence type="ECO:0000259" key="2">
    <source>
        <dbReference type="SMART" id="SM00672"/>
    </source>
</evidence>
<dbReference type="PANTHER" id="PTHR12203:SF104">
    <property type="entry name" value="PROTEIN CAP1, PUTATIVE (AFU_ORTHOLOGUE AFUA_1G05595)-RELATED"/>
    <property type="match status" value="1"/>
</dbReference>
<dbReference type="GeneID" id="54417511"/>
<evidence type="ECO:0000313" key="4">
    <source>
        <dbReference type="Proteomes" id="UP000504638"/>
    </source>
</evidence>
<evidence type="ECO:0000313" key="3">
    <source>
        <dbReference type="EMBL" id="KAF1816460.1"/>
    </source>
</evidence>
<dbReference type="RefSeq" id="XP_033538091.1">
    <property type="nucleotide sequence ID" value="XM_033676941.1"/>
</dbReference>
<protein>
    <recommendedName>
        <fullName evidence="2">Glycosyl transferase CAP10 domain-containing protein</fullName>
    </recommendedName>
</protein>
<keyword evidence="1" id="KW-0472">Membrane</keyword>
<evidence type="ECO:0000313" key="5">
    <source>
        <dbReference type="RefSeq" id="XP_033538091.1"/>
    </source>
</evidence>
<reference evidence="5" key="2">
    <citation type="submission" date="2020-04" db="EMBL/GenBank/DDBJ databases">
        <authorList>
            <consortium name="NCBI Genome Project"/>
        </authorList>
    </citation>
    <scope>NUCLEOTIDE SEQUENCE</scope>
    <source>
        <strain evidence="5">CBS 781.70</strain>
    </source>
</reference>
<feature type="non-terminal residue" evidence="3">
    <location>
        <position position="940"/>
    </location>
</feature>
<keyword evidence="1" id="KW-0812">Transmembrane</keyword>
<feature type="transmembrane region" description="Helical" evidence="1">
    <location>
        <begin position="357"/>
        <end position="375"/>
    </location>
</feature>